<comment type="caution">
    <text evidence="1">The sequence shown here is derived from an EMBL/GenBank/DDBJ whole genome shotgun (WGS) entry which is preliminary data.</text>
</comment>
<evidence type="ECO:0000313" key="2">
    <source>
        <dbReference type="Proteomes" id="UP000887013"/>
    </source>
</evidence>
<dbReference type="PANTHER" id="PTHR47533">
    <property type="entry name" value="PROTEIN CBG21859"/>
    <property type="match status" value="1"/>
</dbReference>
<dbReference type="AlphaFoldDB" id="A0A8X6TJV7"/>
<dbReference type="Proteomes" id="UP000887013">
    <property type="component" value="Unassembled WGS sequence"/>
</dbReference>
<evidence type="ECO:0000313" key="1">
    <source>
        <dbReference type="EMBL" id="GFT25686.1"/>
    </source>
</evidence>
<evidence type="ECO:0008006" key="3">
    <source>
        <dbReference type="Google" id="ProtNLM"/>
    </source>
</evidence>
<organism evidence="1 2">
    <name type="scientific">Nephila pilipes</name>
    <name type="common">Giant wood spider</name>
    <name type="synonym">Nephila maculata</name>
    <dbReference type="NCBI Taxonomy" id="299642"/>
    <lineage>
        <taxon>Eukaryota</taxon>
        <taxon>Metazoa</taxon>
        <taxon>Ecdysozoa</taxon>
        <taxon>Arthropoda</taxon>
        <taxon>Chelicerata</taxon>
        <taxon>Arachnida</taxon>
        <taxon>Araneae</taxon>
        <taxon>Araneomorphae</taxon>
        <taxon>Entelegynae</taxon>
        <taxon>Araneoidea</taxon>
        <taxon>Nephilidae</taxon>
        <taxon>Nephila</taxon>
    </lineage>
</organism>
<dbReference type="Gene3D" id="3.40.50.1820">
    <property type="entry name" value="alpha/beta hydrolase"/>
    <property type="match status" value="1"/>
</dbReference>
<reference evidence="1" key="1">
    <citation type="submission" date="2020-08" db="EMBL/GenBank/DDBJ databases">
        <title>Multicomponent nature underlies the extraordinary mechanical properties of spider dragline silk.</title>
        <authorList>
            <person name="Kono N."/>
            <person name="Nakamura H."/>
            <person name="Mori M."/>
            <person name="Yoshida Y."/>
            <person name="Ohtoshi R."/>
            <person name="Malay A.D."/>
            <person name="Moran D.A.P."/>
            <person name="Tomita M."/>
            <person name="Numata K."/>
            <person name="Arakawa K."/>
        </authorList>
    </citation>
    <scope>NUCLEOTIDE SEQUENCE</scope>
</reference>
<sequence>VKYVDTGHQGKGAFKPTVISLHGSPGTYKEFNAITANLCKKGVRVIAPNFPGTEHAHPSVFRHTPEEKAEFIRDFLRALRVPR</sequence>
<proteinExistence type="predicted"/>
<dbReference type="EMBL" id="BMAW01011816">
    <property type="protein sequence ID" value="GFT25686.1"/>
    <property type="molecule type" value="Genomic_DNA"/>
</dbReference>
<dbReference type="Pfam" id="PF06342">
    <property type="entry name" value="DUF1057"/>
    <property type="match status" value="1"/>
</dbReference>
<dbReference type="SUPFAM" id="SSF53474">
    <property type="entry name" value="alpha/beta-Hydrolases"/>
    <property type="match status" value="1"/>
</dbReference>
<dbReference type="InterPro" id="IPR029058">
    <property type="entry name" value="AB_hydrolase_fold"/>
</dbReference>
<gene>
    <name evidence="1" type="primary">NCL1_38895</name>
    <name evidence="1" type="ORF">NPIL_343431</name>
</gene>
<keyword evidence="2" id="KW-1185">Reference proteome</keyword>
<protein>
    <recommendedName>
        <fullName evidence="3">Alpha/beta hydrolase</fullName>
    </recommendedName>
</protein>
<dbReference type="OrthoDB" id="6431331at2759"/>
<name>A0A8X6TJV7_NEPPI</name>
<dbReference type="PANTHER" id="PTHR47533:SF4">
    <property type="entry name" value="AB HYDROLASE-1 DOMAIN-CONTAINING PROTEIN"/>
    <property type="match status" value="1"/>
</dbReference>
<accession>A0A8X6TJV7</accession>
<dbReference type="InterPro" id="IPR010463">
    <property type="entry name" value="DUF1057"/>
</dbReference>
<feature type="non-terminal residue" evidence="1">
    <location>
        <position position="1"/>
    </location>
</feature>